<evidence type="ECO:0000256" key="1">
    <source>
        <dbReference type="SAM" id="MobiDB-lite"/>
    </source>
</evidence>
<reference evidence="3" key="2">
    <citation type="submission" date="2015-01" db="EMBL/GenBank/DDBJ databases">
        <title>Evolutionary Origins and Diversification of the Mycorrhizal Mutualists.</title>
        <authorList>
            <consortium name="DOE Joint Genome Institute"/>
            <consortium name="Mycorrhizal Genomics Consortium"/>
            <person name="Kohler A."/>
            <person name="Kuo A."/>
            <person name="Nagy L.G."/>
            <person name="Floudas D."/>
            <person name="Copeland A."/>
            <person name="Barry K.W."/>
            <person name="Cichocki N."/>
            <person name="Veneault-Fourrey C."/>
            <person name="LaButti K."/>
            <person name="Lindquist E.A."/>
            <person name="Lipzen A."/>
            <person name="Lundell T."/>
            <person name="Morin E."/>
            <person name="Murat C."/>
            <person name="Riley R."/>
            <person name="Ohm R."/>
            <person name="Sun H."/>
            <person name="Tunlid A."/>
            <person name="Henrissat B."/>
            <person name="Grigoriev I.V."/>
            <person name="Hibbett D.S."/>
            <person name="Martin F."/>
        </authorList>
    </citation>
    <scope>NUCLEOTIDE SEQUENCE [LARGE SCALE GENOMIC DNA]</scope>
    <source>
        <strain evidence="3">LaAM-08-1</strain>
    </source>
</reference>
<feature type="region of interest" description="Disordered" evidence="1">
    <location>
        <begin position="1"/>
        <end position="26"/>
    </location>
</feature>
<proteinExistence type="predicted"/>
<dbReference type="Proteomes" id="UP000054477">
    <property type="component" value="Unassembled WGS sequence"/>
</dbReference>
<evidence type="ECO:0000313" key="3">
    <source>
        <dbReference type="Proteomes" id="UP000054477"/>
    </source>
</evidence>
<gene>
    <name evidence="2" type="ORF">K443DRAFT_105573</name>
</gene>
<dbReference type="AlphaFoldDB" id="A0A0C9XNE7"/>
<dbReference type="EMBL" id="KN838691">
    <property type="protein sequence ID" value="KIJ97512.1"/>
    <property type="molecule type" value="Genomic_DNA"/>
</dbReference>
<accession>A0A0C9XNE7</accession>
<reference evidence="2 3" key="1">
    <citation type="submission" date="2014-04" db="EMBL/GenBank/DDBJ databases">
        <authorList>
            <consortium name="DOE Joint Genome Institute"/>
            <person name="Kuo A."/>
            <person name="Kohler A."/>
            <person name="Nagy L.G."/>
            <person name="Floudas D."/>
            <person name="Copeland A."/>
            <person name="Barry K.W."/>
            <person name="Cichocki N."/>
            <person name="Veneault-Fourrey C."/>
            <person name="LaButti K."/>
            <person name="Lindquist E.A."/>
            <person name="Lipzen A."/>
            <person name="Lundell T."/>
            <person name="Morin E."/>
            <person name="Murat C."/>
            <person name="Sun H."/>
            <person name="Tunlid A."/>
            <person name="Henrissat B."/>
            <person name="Grigoriev I.V."/>
            <person name="Hibbett D.S."/>
            <person name="Martin F."/>
            <person name="Nordberg H.P."/>
            <person name="Cantor M.N."/>
            <person name="Hua S.X."/>
        </authorList>
    </citation>
    <scope>NUCLEOTIDE SEQUENCE [LARGE SCALE GENOMIC DNA]</scope>
    <source>
        <strain evidence="2 3">LaAM-08-1</strain>
    </source>
</reference>
<organism evidence="2 3">
    <name type="scientific">Laccaria amethystina LaAM-08-1</name>
    <dbReference type="NCBI Taxonomy" id="1095629"/>
    <lineage>
        <taxon>Eukaryota</taxon>
        <taxon>Fungi</taxon>
        <taxon>Dikarya</taxon>
        <taxon>Basidiomycota</taxon>
        <taxon>Agaricomycotina</taxon>
        <taxon>Agaricomycetes</taxon>
        <taxon>Agaricomycetidae</taxon>
        <taxon>Agaricales</taxon>
        <taxon>Agaricineae</taxon>
        <taxon>Hydnangiaceae</taxon>
        <taxon>Laccaria</taxon>
    </lineage>
</organism>
<evidence type="ECO:0000313" key="2">
    <source>
        <dbReference type="EMBL" id="KIJ97512.1"/>
    </source>
</evidence>
<sequence>MVFSAHRNINQPARKEHPDDIEQPQDYSARIVPRKGKWVPYREVWLERRLVGRVRRAVDVEVILGG</sequence>
<protein>
    <submittedName>
        <fullName evidence="2">Unplaced genomic scaffold K443scaffold_156, whole genome shotgun sequence</fullName>
    </submittedName>
</protein>
<dbReference type="HOGENOM" id="CLU_2831547_0_0_1"/>
<name>A0A0C9XNE7_9AGAR</name>
<keyword evidence="3" id="KW-1185">Reference proteome</keyword>